<dbReference type="InterPro" id="IPR011333">
    <property type="entry name" value="SKP1/BTB/POZ_sf"/>
</dbReference>
<evidence type="ECO:0000313" key="3">
    <source>
        <dbReference type="Proteomes" id="UP001642540"/>
    </source>
</evidence>
<organism evidence="2 3">
    <name type="scientific">Orchesella dallaii</name>
    <dbReference type="NCBI Taxonomy" id="48710"/>
    <lineage>
        <taxon>Eukaryota</taxon>
        <taxon>Metazoa</taxon>
        <taxon>Ecdysozoa</taxon>
        <taxon>Arthropoda</taxon>
        <taxon>Hexapoda</taxon>
        <taxon>Collembola</taxon>
        <taxon>Entomobryomorpha</taxon>
        <taxon>Entomobryoidea</taxon>
        <taxon>Orchesellidae</taxon>
        <taxon>Orchesellinae</taxon>
        <taxon>Orchesella</taxon>
    </lineage>
</organism>
<keyword evidence="3" id="KW-1185">Reference proteome</keyword>
<gene>
    <name evidence="2" type="ORF">ODALV1_LOCUS27814</name>
</gene>
<dbReference type="PANTHER" id="PTHR46306">
    <property type="entry name" value="BTB/POZ DOMAIN-CONTAINING PROTEIN 9"/>
    <property type="match status" value="1"/>
</dbReference>
<accession>A0ABP1RYX2</accession>
<dbReference type="InterPro" id="IPR000210">
    <property type="entry name" value="BTB/POZ_dom"/>
</dbReference>
<dbReference type="EMBL" id="CAXLJM020000125">
    <property type="protein sequence ID" value="CAL8139386.1"/>
    <property type="molecule type" value="Genomic_DNA"/>
</dbReference>
<reference evidence="2 3" key="1">
    <citation type="submission" date="2024-08" db="EMBL/GenBank/DDBJ databases">
        <authorList>
            <person name="Cucini C."/>
            <person name="Frati F."/>
        </authorList>
    </citation>
    <scope>NUCLEOTIDE SEQUENCE [LARGE SCALE GENOMIC DNA]</scope>
</reference>
<evidence type="ECO:0000313" key="2">
    <source>
        <dbReference type="EMBL" id="CAL8139386.1"/>
    </source>
</evidence>
<dbReference type="Pfam" id="PF00651">
    <property type="entry name" value="BTB"/>
    <property type="match status" value="1"/>
</dbReference>
<sequence>MRVNLARNSAGVTRFLARRKSTETSVIRANLSCVTDSWKPELLEDEDSSDLNDLNFEDVHNIIKEVISTRTVRMMQTDIIVDLTVTTQKKRSDVCEICNSSPQMVTGRVCGPLLQELYRGLNLEEMKLQLVISFEDLPCHIVTQDLSSEGSSAVFLFEQELCGTLKVLCNSLVHFSIAAELTLKPQRSPTNEVAERTKAYLETGVVSDFSLISGEGVSIPCHKILLENCSEFFKGLLHSGMKEVQEGKCRLGSSSKEGLEALLKFVYSRDVEDALASSELAYELLEFGLTYQISGLDDVMKNIFLWKESEWWDTQVAFEVFLRVRHLEGCGWELLKKKAMDVLKSKNYMLMSDSDTRMEKLWSYDSKAAKELMQFWFKNE</sequence>
<dbReference type="PANTHER" id="PTHR46306:SF1">
    <property type="entry name" value="BTB_POZ DOMAIN-CONTAINING PROTEIN 9"/>
    <property type="match status" value="1"/>
</dbReference>
<proteinExistence type="predicted"/>
<dbReference type="Proteomes" id="UP001642540">
    <property type="component" value="Unassembled WGS sequence"/>
</dbReference>
<dbReference type="CDD" id="cd18186">
    <property type="entry name" value="BTB_POZ_ZBTB_KLHL-like"/>
    <property type="match status" value="1"/>
</dbReference>
<evidence type="ECO:0000259" key="1">
    <source>
        <dbReference type="PROSITE" id="PS50097"/>
    </source>
</evidence>
<dbReference type="PROSITE" id="PS50097">
    <property type="entry name" value="BTB"/>
    <property type="match status" value="1"/>
</dbReference>
<name>A0ABP1RYX2_9HEXA</name>
<dbReference type="SMART" id="SM00225">
    <property type="entry name" value="BTB"/>
    <property type="match status" value="1"/>
</dbReference>
<dbReference type="Gene3D" id="3.30.710.10">
    <property type="entry name" value="Potassium Channel Kv1.1, Chain A"/>
    <property type="match status" value="1"/>
</dbReference>
<feature type="domain" description="BTB" evidence="1">
    <location>
        <begin position="207"/>
        <end position="275"/>
    </location>
</feature>
<protein>
    <recommendedName>
        <fullName evidence="1">BTB domain-containing protein</fullName>
    </recommendedName>
</protein>
<dbReference type="SUPFAM" id="SSF54695">
    <property type="entry name" value="POZ domain"/>
    <property type="match status" value="1"/>
</dbReference>
<comment type="caution">
    <text evidence="2">The sequence shown here is derived from an EMBL/GenBank/DDBJ whole genome shotgun (WGS) entry which is preliminary data.</text>
</comment>
<dbReference type="InterPro" id="IPR052407">
    <property type="entry name" value="BTB_POZ_domain_cont_9"/>
</dbReference>